<proteinExistence type="predicted"/>
<dbReference type="PANTHER" id="PTHR24637">
    <property type="entry name" value="COLLAGEN"/>
    <property type="match status" value="1"/>
</dbReference>
<evidence type="ECO:0000313" key="6">
    <source>
        <dbReference type="WBParaSite" id="GPLIN_000034700"/>
    </source>
</evidence>
<feature type="region of interest" description="Disordered" evidence="2">
    <location>
        <begin position="110"/>
        <end position="159"/>
    </location>
</feature>
<keyword evidence="3" id="KW-0472">Membrane</keyword>
<dbReference type="Pfam" id="PF01391">
    <property type="entry name" value="Collagen"/>
    <property type="match status" value="1"/>
</dbReference>
<reference evidence="6" key="3">
    <citation type="submission" date="2016-06" db="UniProtKB">
        <authorList>
            <consortium name="WormBaseParasite"/>
        </authorList>
    </citation>
    <scope>IDENTIFICATION</scope>
</reference>
<evidence type="ECO:0000256" key="3">
    <source>
        <dbReference type="SAM" id="Phobius"/>
    </source>
</evidence>
<keyword evidence="3" id="KW-1133">Transmembrane helix</keyword>
<accession>A0A183BIB8</accession>
<dbReference type="InterPro" id="IPR002486">
    <property type="entry name" value="Col_cuticle_N"/>
</dbReference>
<keyword evidence="3" id="KW-0812">Transmembrane</keyword>
<feature type="transmembrane region" description="Helical" evidence="3">
    <location>
        <begin position="24"/>
        <end position="47"/>
    </location>
</feature>
<evidence type="ECO:0000259" key="4">
    <source>
        <dbReference type="SMART" id="SM01088"/>
    </source>
</evidence>
<dbReference type="SMART" id="SM01088">
    <property type="entry name" value="Col_cuticle_N"/>
    <property type="match status" value="1"/>
</dbReference>
<feature type="region of interest" description="Disordered" evidence="2">
    <location>
        <begin position="217"/>
        <end position="306"/>
    </location>
</feature>
<organism evidence="5 6">
    <name type="scientific">Globodera pallida</name>
    <name type="common">Potato cyst nematode worm</name>
    <name type="synonym">Heterodera pallida</name>
    <dbReference type="NCBI Taxonomy" id="36090"/>
    <lineage>
        <taxon>Eukaryota</taxon>
        <taxon>Metazoa</taxon>
        <taxon>Ecdysozoa</taxon>
        <taxon>Nematoda</taxon>
        <taxon>Chromadorea</taxon>
        <taxon>Rhabditida</taxon>
        <taxon>Tylenchina</taxon>
        <taxon>Tylenchomorpha</taxon>
        <taxon>Tylenchoidea</taxon>
        <taxon>Heteroderidae</taxon>
        <taxon>Heteroderinae</taxon>
        <taxon>Globodera</taxon>
    </lineage>
</organism>
<dbReference type="Pfam" id="PF01484">
    <property type="entry name" value="Col_cuticle_N"/>
    <property type="match status" value="1"/>
</dbReference>
<dbReference type="InterPro" id="IPR008160">
    <property type="entry name" value="Collagen"/>
</dbReference>
<evidence type="ECO:0000313" key="5">
    <source>
        <dbReference type="Proteomes" id="UP000050741"/>
    </source>
</evidence>
<keyword evidence="1" id="KW-0677">Repeat</keyword>
<feature type="domain" description="Nematode cuticle collagen N-terminal" evidence="4">
    <location>
        <begin position="23"/>
        <end position="75"/>
    </location>
</feature>
<feature type="compositionally biased region" description="Low complexity" evidence="2">
    <location>
        <begin position="233"/>
        <end position="245"/>
    </location>
</feature>
<keyword evidence="5" id="KW-1185">Reference proteome</keyword>
<reference evidence="5" key="1">
    <citation type="submission" date="2013-12" db="EMBL/GenBank/DDBJ databases">
        <authorList>
            <person name="Aslett M."/>
        </authorList>
    </citation>
    <scope>NUCLEOTIDE SEQUENCE [LARGE SCALE GENOMIC DNA]</scope>
    <source>
        <strain evidence="5">Lindley</strain>
    </source>
</reference>
<evidence type="ECO:0000256" key="1">
    <source>
        <dbReference type="ARBA" id="ARBA00022737"/>
    </source>
</evidence>
<protein>
    <submittedName>
        <fullName evidence="6">Col_cuticle_N domain-containing protein</fullName>
    </submittedName>
</protein>
<dbReference type="PANTHER" id="PTHR24637:SF365">
    <property type="entry name" value="NEMATODE CUTICLE COLLAGEN N-TERMINAL DOMAIN-CONTAINING PROTEIN"/>
    <property type="match status" value="1"/>
</dbReference>
<dbReference type="Gene3D" id="1.20.5.320">
    <property type="entry name" value="6-Phosphogluconate Dehydrogenase, domain 3"/>
    <property type="match status" value="1"/>
</dbReference>
<dbReference type="GO" id="GO:0042302">
    <property type="term" value="F:structural constituent of cuticle"/>
    <property type="evidence" value="ECO:0007669"/>
    <property type="project" value="InterPro"/>
</dbReference>
<name>A0A183BIB8_GLOPA</name>
<dbReference type="AlphaFoldDB" id="A0A183BIB8"/>
<feature type="region of interest" description="Disordered" evidence="2">
    <location>
        <begin position="175"/>
        <end position="205"/>
    </location>
</feature>
<reference evidence="5" key="2">
    <citation type="submission" date="2014-05" db="EMBL/GenBank/DDBJ databases">
        <title>The genome and life-stage specific transcriptomes of Globodera pallida elucidate key aspects of plant parasitism by a cyst nematode.</title>
        <authorList>
            <person name="Cotton J.A."/>
            <person name="Lilley C.J."/>
            <person name="Jones L.M."/>
            <person name="Kikuchi T."/>
            <person name="Reid A.J."/>
            <person name="Thorpe P."/>
            <person name="Tsai I.J."/>
            <person name="Beasley H."/>
            <person name="Blok V."/>
            <person name="Cock P.J.A."/>
            <person name="Van den Akker S.E."/>
            <person name="Holroyd N."/>
            <person name="Hunt M."/>
            <person name="Mantelin S."/>
            <person name="Naghra H."/>
            <person name="Pain A."/>
            <person name="Palomares-Rius J.E."/>
            <person name="Zarowiecki M."/>
            <person name="Berriman M."/>
            <person name="Jones J.T."/>
            <person name="Urwin P.E."/>
        </authorList>
    </citation>
    <scope>NUCLEOTIDE SEQUENCE [LARGE SCALE GENOMIC DNA]</scope>
    <source>
        <strain evidence="5">Lindley</strain>
    </source>
</reference>
<dbReference type="WBParaSite" id="GPLIN_000034700">
    <property type="protein sequence ID" value="GPLIN_000034700"/>
    <property type="gene ID" value="GPLIN_000034700"/>
</dbReference>
<feature type="compositionally biased region" description="Basic and acidic residues" evidence="2">
    <location>
        <begin position="280"/>
        <end position="306"/>
    </location>
</feature>
<evidence type="ECO:0000256" key="2">
    <source>
        <dbReference type="SAM" id="MobiDB-lite"/>
    </source>
</evidence>
<dbReference type="Proteomes" id="UP000050741">
    <property type="component" value="Unassembled WGS sequence"/>
</dbReference>
<sequence length="388" mass="41144">MTSTEKSHLVGEFSEQDLRHFRRVAFVAVALSTVTMLACVLLMPVAYQYIQRVQSSISNDIEFCRSRNRDLWSEVVTAQFGKGQLEHAERLRRSTSASGSGRWLFGHFIQDGSRQPAQGREIRRQQAAYGGAAPAEQSSAQGPAYGPGASVNAGPSAAEGGEECCGCQVGLAGPPGEAGQDGAPGRDGQPGQNGSPGENAPAAAPAAPCVRECPVGPPGPVGSVGDKGPKGYPGEQGEPGAAGKPGPRGPPGKQGPQGPPGLPGRPGEKESTFPALHRQAQPDELARSDLPDRLDPPERRENLESPARKVLRETRATRAHMESLAHWEGRGRPDSPDLWGRATIARSPERLQATEHCVLCPPNAMRLLTFMTVIVYPFSTSQLPLPKT</sequence>